<keyword evidence="4" id="KW-1185">Reference proteome</keyword>
<organism evidence="3 4">
    <name type="scientific">Candolleomyces aberdarensis</name>
    <dbReference type="NCBI Taxonomy" id="2316362"/>
    <lineage>
        <taxon>Eukaryota</taxon>
        <taxon>Fungi</taxon>
        <taxon>Dikarya</taxon>
        <taxon>Basidiomycota</taxon>
        <taxon>Agaricomycotina</taxon>
        <taxon>Agaricomycetes</taxon>
        <taxon>Agaricomycetidae</taxon>
        <taxon>Agaricales</taxon>
        <taxon>Agaricineae</taxon>
        <taxon>Psathyrellaceae</taxon>
        <taxon>Candolleomyces</taxon>
    </lineage>
</organism>
<dbReference type="EMBL" id="SDEE01001253">
    <property type="protein sequence ID" value="RXW12413.1"/>
    <property type="molecule type" value="Genomic_DNA"/>
</dbReference>
<dbReference type="Proteomes" id="UP000290288">
    <property type="component" value="Unassembled WGS sequence"/>
</dbReference>
<sequence>MKLDDFTAAFEKAPLLELSDITHSADEARLFRKCLTHTILRIIIAHGGKGFSHFRKNLQETLPVTPDAIQVHKTHLHPLPTWKIDESTIVGNAEVDEAVVAELQLRNQPSTWMKHVRIIAGDQLSIARLRTLAQLRAGHVGGYGGFGWGAWLPGLFHGKMADMHGIFVTHWGKPNAGTRNPGALSFHNTLLRHLPISLTSLPTFRTCRDLVFVSLYSRVLHCLLLVSGYKSLDEYCSKVQRWETLEEHARHILENYANPRKVSQLRQERDQHGGDMVFENAVLFLRDSLVSREFTDAVKAGDSGRILLVVKIWALSFRGNGRSKYAYEMLMLIHNICKVWPKKIVKIIMNNWVLNPSGNINSFVEVDLVQEHMNFWIKLFYKAHGPNSTWEWLEMISPCVHALRHLATTMKKVLGTDIGTRHSPVDLTTDIATLMRSLAEHDVYSVVKGRKLDDDDKPAVDVITEGMLSLVEGAALEEYNTTFIKLQERRRMRPIVNDEGANNSPEPSGIMTASPEISKQSVATDVAGTAEPGHDSSQVDTEQELGENDFDDGEPGLAEGEEDEETLQILTLDDVAWEMDLIEQEEELEEDEEAADILLKNVLES</sequence>
<accession>A0A4Q2CZX7</accession>
<feature type="region of interest" description="Disordered" evidence="1">
    <location>
        <begin position="525"/>
        <end position="567"/>
    </location>
</feature>
<protein>
    <recommendedName>
        <fullName evidence="2">DUF6589 domain-containing protein</fullName>
    </recommendedName>
</protein>
<name>A0A4Q2CZX7_9AGAR</name>
<evidence type="ECO:0000259" key="2">
    <source>
        <dbReference type="Pfam" id="PF20231"/>
    </source>
</evidence>
<evidence type="ECO:0000313" key="4">
    <source>
        <dbReference type="Proteomes" id="UP000290288"/>
    </source>
</evidence>
<dbReference type="InterPro" id="IPR046496">
    <property type="entry name" value="DUF6589"/>
</dbReference>
<comment type="caution">
    <text evidence="3">The sequence shown here is derived from an EMBL/GenBank/DDBJ whole genome shotgun (WGS) entry which is preliminary data.</text>
</comment>
<reference evidence="3 4" key="1">
    <citation type="submission" date="2019-01" db="EMBL/GenBank/DDBJ databases">
        <title>Draft genome sequence of Psathyrella aberdarensis IHI B618.</title>
        <authorList>
            <person name="Buettner E."/>
            <person name="Kellner H."/>
        </authorList>
    </citation>
    <scope>NUCLEOTIDE SEQUENCE [LARGE SCALE GENOMIC DNA]</scope>
    <source>
        <strain evidence="3 4">IHI B618</strain>
    </source>
</reference>
<dbReference type="Pfam" id="PF20231">
    <property type="entry name" value="DUF6589"/>
    <property type="match status" value="1"/>
</dbReference>
<evidence type="ECO:0000313" key="3">
    <source>
        <dbReference type="EMBL" id="RXW12413.1"/>
    </source>
</evidence>
<proteinExistence type="predicted"/>
<feature type="compositionally biased region" description="Acidic residues" evidence="1">
    <location>
        <begin position="541"/>
        <end position="566"/>
    </location>
</feature>
<evidence type="ECO:0000256" key="1">
    <source>
        <dbReference type="SAM" id="MobiDB-lite"/>
    </source>
</evidence>
<dbReference type="AlphaFoldDB" id="A0A4Q2CZX7"/>
<gene>
    <name evidence="3" type="ORF">EST38_g13444</name>
</gene>
<dbReference type="STRING" id="2316362.A0A4Q2CZX7"/>
<feature type="domain" description="DUF6589" evidence="2">
    <location>
        <begin position="11"/>
        <end position="422"/>
    </location>
</feature>
<dbReference type="OrthoDB" id="2496395at2759"/>